<organism evidence="1 2">
    <name type="scientific">Paraburkholderia silviterrae</name>
    <dbReference type="NCBI Taxonomy" id="2528715"/>
    <lineage>
        <taxon>Bacteria</taxon>
        <taxon>Pseudomonadati</taxon>
        <taxon>Pseudomonadota</taxon>
        <taxon>Betaproteobacteria</taxon>
        <taxon>Burkholderiales</taxon>
        <taxon>Burkholderiaceae</taxon>
        <taxon>Paraburkholderia</taxon>
    </lineage>
</organism>
<comment type="caution">
    <text evidence="1">The sequence shown here is derived from an EMBL/GenBank/DDBJ whole genome shotgun (WGS) entry which is preliminary data.</text>
</comment>
<proteinExistence type="predicted"/>
<dbReference type="RefSeq" id="WP_133198745.1">
    <property type="nucleotide sequence ID" value="NZ_JBHUCW010000057.1"/>
</dbReference>
<dbReference type="Proteomes" id="UP000295722">
    <property type="component" value="Unassembled WGS sequence"/>
</dbReference>
<accession>A0A4R5M1D6</accession>
<dbReference type="AlphaFoldDB" id="A0A4R5M1D6"/>
<dbReference type="OrthoDB" id="9102789at2"/>
<sequence>MELDAETFRQLRRLAPVLDDILNAGEVEHADQAVNLAALAQLCATLFDAYRSMHPDETAQASLNVREPQK</sequence>
<keyword evidence="2" id="KW-1185">Reference proteome</keyword>
<evidence type="ECO:0000313" key="2">
    <source>
        <dbReference type="Proteomes" id="UP000295722"/>
    </source>
</evidence>
<dbReference type="EMBL" id="SMRP01000024">
    <property type="protein sequence ID" value="TDG19081.1"/>
    <property type="molecule type" value="Genomic_DNA"/>
</dbReference>
<protein>
    <submittedName>
        <fullName evidence="1">Uncharacterized protein</fullName>
    </submittedName>
</protein>
<reference evidence="1 2" key="1">
    <citation type="submission" date="2019-03" db="EMBL/GenBank/DDBJ databases">
        <title>Paraburkholderia sp. 4M-K11, isolated from subtropical forest soil.</title>
        <authorList>
            <person name="Gao Z.-H."/>
            <person name="Qiu L.-H."/>
        </authorList>
    </citation>
    <scope>NUCLEOTIDE SEQUENCE [LARGE SCALE GENOMIC DNA]</scope>
    <source>
        <strain evidence="1 2">4M-K11</strain>
    </source>
</reference>
<evidence type="ECO:0000313" key="1">
    <source>
        <dbReference type="EMBL" id="TDG19081.1"/>
    </source>
</evidence>
<name>A0A4R5M1D6_9BURK</name>
<gene>
    <name evidence="1" type="ORF">EYW47_31615</name>
</gene>